<organism evidence="1 2">
    <name type="scientific">Ornithinibacillus hominis</name>
    <dbReference type="NCBI Taxonomy" id="2763055"/>
    <lineage>
        <taxon>Bacteria</taxon>
        <taxon>Bacillati</taxon>
        <taxon>Bacillota</taxon>
        <taxon>Bacilli</taxon>
        <taxon>Bacillales</taxon>
        <taxon>Bacillaceae</taxon>
        <taxon>Ornithinibacillus</taxon>
    </lineage>
</organism>
<sequence>MKEILLVNYNVHTTEQVIINGREGFRDHDYFYFIISARNKEMIHLEQAALAYYLSEIGYNHTAVPIPTMGKSWFVEKDHHPYLVLRVPAVQEKIVKSPGTLLAEFHNQTATYSYEPQEISSYGQWKELWIKKLTAYEQKIKQDADSMHNKYYRLLVDVFPYIIGISENAIQYLQESESDKRFHQGDQGVFAFRRYKDHLAQPVIWTDELVYDHPTRDLAEYIRYKLMENDFNEEEILTFITDYQENRALSIFSWRLLYARLVYPIHLYDFVEASFKGEDYERYYIELKRLIKKQAQYEKRLARLFEYLNFDYRKYELPVIKWLNP</sequence>
<dbReference type="Gene3D" id="3.90.1200.10">
    <property type="match status" value="1"/>
</dbReference>
<dbReference type="Proteomes" id="UP000637359">
    <property type="component" value="Unassembled WGS sequence"/>
</dbReference>
<dbReference type="EMBL" id="JACOOL010000013">
    <property type="protein sequence ID" value="MBC5638212.1"/>
    <property type="molecule type" value="Genomic_DNA"/>
</dbReference>
<evidence type="ECO:0000313" key="2">
    <source>
        <dbReference type="Proteomes" id="UP000637359"/>
    </source>
</evidence>
<dbReference type="GO" id="GO:0042601">
    <property type="term" value="C:endospore-forming forespore"/>
    <property type="evidence" value="ECO:0007669"/>
    <property type="project" value="TreeGrafter"/>
</dbReference>
<proteinExistence type="predicted"/>
<dbReference type="PANTHER" id="PTHR39179:SF2">
    <property type="entry name" value="ENDOSPORE COAT-ASSOCIATED PROTEIN YUTH"/>
    <property type="match status" value="1"/>
</dbReference>
<protein>
    <recommendedName>
        <fullName evidence="3">Spore coat protein YutH</fullName>
    </recommendedName>
</protein>
<accession>A0A923RLL0</accession>
<evidence type="ECO:0008006" key="3">
    <source>
        <dbReference type="Google" id="ProtNLM"/>
    </source>
</evidence>
<dbReference type="PANTHER" id="PTHR39179">
    <property type="entry name" value="SPORE COAT PROTEIN I"/>
    <property type="match status" value="1"/>
</dbReference>
<reference evidence="1" key="1">
    <citation type="submission" date="2020-08" db="EMBL/GenBank/DDBJ databases">
        <title>Genome public.</title>
        <authorList>
            <person name="Liu C."/>
            <person name="Sun Q."/>
        </authorList>
    </citation>
    <scope>NUCLEOTIDE SEQUENCE</scope>
    <source>
        <strain evidence="1">BX22</strain>
    </source>
</reference>
<evidence type="ECO:0000313" key="1">
    <source>
        <dbReference type="EMBL" id="MBC5638212.1"/>
    </source>
</evidence>
<name>A0A923RLL0_9BACI</name>
<dbReference type="InterPro" id="IPR011009">
    <property type="entry name" value="Kinase-like_dom_sf"/>
</dbReference>
<comment type="caution">
    <text evidence="1">The sequence shown here is derived from an EMBL/GenBank/DDBJ whole genome shotgun (WGS) entry which is preliminary data.</text>
</comment>
<dbReference type="RefSeq" id="WP_186870920.1">
    <property type="nucleotide sequence ID" value="NZ_JACOOL010000013.1"/>
</dbReference>
<gene>
    <name evidence="1" type="ORF">H8S33_15555</name>
</gene>
<keyword evidence="2" id="KW-1185">Reference proteome</keyword>
<dbReference type="SUPFAM" id="SSF56112">
    <property type="entry name" value="Protein kinase-like (PK-like)"/>
    <property type="match status" value="1"/>
</dbReference>
<dbReference type="InterPro" id="IPR047175">
    <property type="entry name" value="CotS-like"/>
</dbReference>
<dbReference type="AlphaFoldDB" id="A0A923RLL0"/>